<reference evidence="3" key="1">
    <citation type="submission" date="2024-10" db="EMBL/GenBank/DDBJ databases">
        <authorList>
            <person name="Ryan C."/>
        </authorList>
    </citation>
    <scope>NUCLEOTIDE SEQUENCE [LARGE SCALE GENOMIC DNA]</scope>
</reference>
<organism evidence="3 4">
    <name type="scientific">Urochloa decumbens</name>
    <dbReference type="NCBI Taxonomy" id="240449"/>
    <lineage>
        <taxon>Eukaryota</taxon>
        <taxon>Viridiplantae</taxon>
        <taxon>Streptophyta</taxon>
        <taxon>Embryophyta</taxon>
        <taxon>Tracheophyta</taxon>
        <taxon>Spermatophyta</taxon>
        <taxon>Magnoliopsida</taxon>
        <taxon>Liliopsida</taxon>
        <taxon>Poales</taxon>
        <taxon>Poaceae</taxon>
        <taxon>PACMAD clade</taxon>
        <taxon>Panicoideae</taxon>
        <taxon>Panicodae</taxon>
        <taxon>Paniceae</taxon>
        <taxon>Melinidinae</taxon>
        <taxon>Urochloa</taxon>
    </lineage>
</organism>
<evidence type="ECO:0000313" key="3">
    <source>
        <dbReference type="EMBL" id="CAL5085658.1"/>
    </source>
</evidence>
<feature type="region of interest" description="Disordered" evidence="2">
    <location>
        <begin position="225"/>
        <end position="260"/>
    </location>
</feature>
<evidence type="ECO:0000313" key="4">
    <source>
        <dbReference type="Proteomes" id="UP001497457"/>
    </source>
</evidence>
<evidence type="ECO:0000256" key="2">
    <source>
        <dbReference type="SAM" id="MobiDB-lite"/>
    </source>
</evidence>
<keyword evidence="4" id="KW-1185">Reference proteome</keyword>
<name>A0ABC9G2Q7_9POAL</name>
<dbReference type="Proteomes" id="UP001497457">
    <property type="component" value="Chromosome 8b"/>
</dbReference>
<sequence>METNDADEPLISTTASVLKELSGTREEVERAREAAVQAWLASMPLAEELERLRAELAAAKSRLAATAAEIPPLKSLVESTNAAVAERQTEAAKKQAATEELRRLRAEAAAARGAKDSLEHRVLIRRQAARALELAERAVAAETHALAWAAEQAARACGGRGGAGDGEDDAHHDVVALPARRMEELRRRVEAAARVEEAEAMRRGAKASRAAAVARLDAARAMRREAAAAAELRRRDGDHDDDDGKRARSAPPPRTRNGRSCFSVKKLRSCLCTTVKA</sequence>
<proteinExistence type="predicted"/>
<keyword evidence="1" id="KW-0175">Coiled coil</keyword>
<feature type="coiled-coil region" evidence="1">
    <location>
        <begin position="18"/>
        <end position="121"/>
    </location>
</feature>
<protein>
    <submittedName>
        <fullName evidence="3">Uncharacterized protein</fullName>
    </submittedName>
</protein>
<dbReference type="AlphaFoldDB" id="A0ABC9G2Q7"/>
<evidence type="ECO:0000256" key="1">
    <source>
        <dbReference type="SAM" id="Coils"/>
    </source>
</evidence>
<dbReference type="EMBL" id="OZ075118">
    <property type="protein sequence ID" value="CAL5085658.1"/>
    <property type="molecule type" value="Genomic_DNA"/>
</dbReference>
<feature type="compositionally biased region" description="Basic and acidic residues" evidence="2">
    <location>
        <begin position="225"/>
        <end position="246"/>
    </location>
</feature>
<gene>
    <name evidence="3" type="ORF">URODEC1_LOCUS111175</name>
</gene>
<accession>A0ABC9G2Q7</accession>